<sequence length="180" mass="20100">MRNSVWLMCLLGVIVGCASDSVGDDAAMPVEQAKQLLAERRQVASIPKSTWRKMLSEQQYAVLWEGATERPFTGPLLAEKRDGIYVTAGCKLPVFHAQHKYESGSGWPSFWALYDAENVVLKKDYSWGMKRIEVLSKCGEHLGHLFEDGPEPTGLRYCINSAALEFVPTESTVSKPRFSD</sequence>
<reference evidence="6 7" key="1">
    <citation type="submission" date="2020-08" db="EMBL/GenBank/DDBJ databases">
        <title>Genomic Encyclopedia of Type Strains, Phase III (KMG-III): the genomes of soil and plant-associated and newly described type strains.</title>
        <authorList>
            <person name="Whitman W."/>
        </authorList>
    </citation>
    <scope>NUCLEOTIDE SEQUENCE [LARGE SCALE GENOMIC DNA]</scope>
    <source>
        <strain evidence="6 7">CECT 8571</strain>
    </source>
</reference>
<evidence type="ECO:0000256" key="2">
    <source>
        <dbReference type="ARBA" id="ARBA00023002"/>
    </source>
</evidence>
<dbReference type="InterPro" id="IPR002579">
    <property type="entry name" value="Met_Sox_Rdtase_MsrB_dom"/>
</dbReference>
<dbReference type="Proteomes" id="UP000559987">
    <property type="component" value="Unassembled WGS sequence"/>
</dbReference>
<comment type="catalytic activity">
    <reaction evidence="3">
        <text>L-methionyl-[protein] + [thioredoxin]-disulfide + H2O = L-methionyl-(R)-S-oxide-[protein] + [thioredoxin]-dithiol</text>
        <dbReference type="Rhea" id="RHEA:24164"/>
        <dbReference type="Rhea" id="RHEA-COMP:10698"/>
        <dbReference type="Rhea" id="RHEA-COMP:10700"/>
        <dbReference type="Rhea" id="RHEA-COMP:12313"/>
        <dbReference type="Rhea" id="RHEA-COMP:12314"/>
        <dbReference type="ChEBI" id="CHEBI:15377"/>
        <dbReference type="ChEBI" id="CHEBI:16044"/>
        <dbReference type="ChEBI" id="CHEBI:29950"/>
        <dbReference type="ChEBI" id="CHEBI:45764"/>
        <dbReference type="ChEBI" id="CHEBI:50058"/>
        <dbReference type="EC" id="1.8.4.12"/>
    </reaction>
</comment>
<proteinExistence type="predicted"/>
<dbReference type="AlphaFoldDB" id="A0A839UMU0"/>
<keyword evidence="4" id="KW-0732">Signal</keyword>
<feature type="signal peptide" evidence="4">
    <location>
        <begin position="1"/>
        <end position="18"/>
    </location>
</feature>
<dbReference type="PROSITE" id="PS51790">
    <property type="entry name" value="MSRB"/>
    <property type="match status" value="1"/>
</dbReference>
<evidence type="ECO:0000256" key="3">
    <source>
        <dbReference type="ARBA" id="ARBA00048488"/>
    </source>
</evidence>
<feature type="chain" id="PRO_5032833465" description="peptide-methionine (R)-S-oxide reductase" evidence="4">
    <location>
        <begin position="19"/>
        <end position="180"/>
    </location>
</feature>
<dbReference type="GO" id="GO:0006979">
    <property type="term" value="P:response to oxidative stress"/>
    <property type="evidence" value="ECO:0007669"/>
    <property type="project" value="InterPro"/>
</dbReference>
<dbReference type="Gene3D" id="2.170.150.20">
    <property type="entry name" value="Peptide methionine sulfoxide reductase"/>
    <property type="match status" value="1"/>
</dbReference>
<dbReference type="PROSITE" id="PS51257">
    <property type="entry name" value="PROKAR_LIPOPROTEIN"/>
    <property type="match status" value="1"/>
</dbReference>
<organism evidence="6 7">
    <name type="scientific">Simiduia aestuariiviva</name>
    <dbReference type="NCBI Taxonomy" id="1510459"/>
    <lineage>
        <taxon>Bacteria</taxon>
        <taxon>Pseudomonadati</taxon>
        <taxon>Pseudomonadota</taxon>
        <taxon>Gammaproteobacteria</taxon>
        <taxon>Cellvibrionales</taxon>
        <taxon>Cellvibrionaceae</taxon>
        <taxon>Simiduia</taxon>
    </lineage>
</organism>
<dbReference type="EMBL" id="JACHXZ010000003">
    <property type="protein sequence ID" value="MBB3169162.1"/>
    <property type="molecule type" value="Genomic_DNA"/>
</dbReference>
<evidence type="ECO:0000259" key="5">
    <source>
        <dbReference type="PROSITE" id="PS51790"/>
    </source>
</evidence>
<dbReference type="PANTHER" id="PTHR10173:SF57">
    <property type="entry name" value="PEPTIDE-METHIONINE (R)-S-OXIDE REDUCTASE"/>
    <property type="match status" value="1"/>
</dbReference>
<comment type="caution">
    <text evidence="6">The sequence shown here is derived from an EMBL/GenBank/DDBJ whole genome shotgun (WGS) entry which is preliminary data.</text>
</comment>
<protein>
    <recommendedName>
        <fullName evidence="1">peptide-methionine (R)-S-oxide reductase</fullName>
        <ecNumber evidence="1">1.8.4.12</ecNumber>
    </recommendedName>
</protein>
<accession>A0A839UMU0</accession>
<dbReference type="SUPFAM" id="SSF51316">
    <property type="entry name" value="Mss4-like"/>
    <property type="match status" value="1"/>
</dbReference>
<keyword evidence="7" id="KW-1185">Reference proteome</keyword>
<name>A0A839UMU0_9GAMM</name>
<dbReference type="GO" id="GO:0033743">
    <property type="term" value="F:peptide-methionine (R)-S-oxide reductase activity"/>
    <property type="evidence" value="ECO:0007669"/>
    <property type="project" value="UniProtKB-EC"/>
</dbReference>
<dbReference type="Pfam" id="PF01641">
    <property type="entry name" value="SelR"/>
    <property type="match status" value="1"/>
</dbReference>
<dbReference type="InterPro" id="IPR028427">
    <property type="entry name" value="Met_Sox_Rdtase_MsrB"/>
</dbReference>
<dbReference type="NCBIfam" id="TIGR00357">
    <property type="entry name" value="peptide-methionine (R)-S-oxide reductase MsrB"/>
    <property type="match status" value="1"/>
</dbReference>
<dbReference type="PANTHER" id="PTHR10173">
    <property type="entry name" value="METHIONINE SULFOXIDE REDUCTASE"/>
    <property type="match status" value="1"/>
</dbReference>
<dbReference type="GO" id="GO:0030091">
    <property type="term" value="P:protein repair"/>
    <property type="evidence" value="ECO:0007669"/>
    <property type="project" value="InterPro"/>
</dbReference>
<feature type="domain" description="MsrB" evidence="5">
    <location>
        <begin position="48"/>
        <end position="169"/>
    </location>
</feature>
<dbReference type="GO" id="GO:0005737">
    <property type="term" value="C:cytoplasm"/>
    <property type="evidence" value="ECO:0007669"/>
    <property type="project" value="TreeGrafter"/>
</dbReference>
<dbReference type="EC" id="1.8.4.12" evidence="1"/>
<evidence type="ECO:0000256" key="1">
    <source>
        <dbReference type="ARBA" id="ARBA00012499"/>
    </source>
</evidence>
<gene>
    <name evidence="6" type="ORF">FHS30_002370</name>
</gene>
<evidence type="ECO:0000313" key="7">
    <source>
        <dbReference type="Proteomes" id="UP000559987"/>
    </source>
</evidence>
<dbReference type="InterPro" id="IPR011057">
    <property type="entry name" value="Mss4-like_sf"/>
</dbReference>
<dbReference type="RefSeq" id="WP_183910649.1">
    <property type="nucleotide sequence ID" value="NZ_JACHXZ010000003.1"/>
</dbReference>
<evidence type="ECO:0000256" key="4">
    <source>
        <dbReference type="SAM" id="SignalP"/>
    </source>
</evidence>
<keyword evidence="2 6" id="KW-0560">Oxidoreductase</keyword>
<evidence type="ECO:0000313" key="6">
    <source>
        <dbReference type="EMBL" id="MBB3169162.1"/>
    </source>
</evidence>